<comment type="caution">
    <text evidence="2">The sequence shown here is derived from an EMBL/GenBank/DDBJ whole genome shotgun (WGS) entry which is preliminary data.</text>
</comment>
<gene>
    <name evidence="2" type="ORF">EV207_1921</name>
</gene>
<evidence type="ECO:0000259" key="1">
    <source>
        <dbReference type="Pfam" id="PF13701"/>
    </source>
</evidence>
<dbReference type="SUPFAM" id="SSF53098">
    <property type="entry name" value="Ribonuclease H-like"/>
    <property type="match status" value="1"/>
</dbReference>
<reference evidence="2 3" key="1">
    <citation type="submission" date="2019-03" db="EMBL/GenBank/DDBJ databases">
        <title>Genomic Encyclopedia of Type Strains, Phase IV (KMG-IV): sequencing the most valuable type-strain genomes for metagenomic binning, comparative biology and taxonomic classification.</title>
        <authorList>
            <person name="Goeker M."/>
        </authorList>
    </citation>
    <scope>NUCLEOTIDE SEQUENCE [LARGE SCALE GENOMIC DNA]</scope>
    <source>
        <strain evidence="2 3">DSM 19377</strain>
    </source>
</reference>
<evidence type="ECO:0000313" key="3">
    <source>
        <dbReference type="Proteomes" id="UP000295416"/>
    </source>
</evidence>
<sequence>INFDGGDLTSESGLLLYKEFDEKMGLSDLIRSTVILNDLVKHRIHQNSDVIIQKIYQHVAGYHADDHADNLRFDPAFTTLLGKEGLASQPTMSRVNQHFDMAAMKQLQKANDTLIERYHQCDPMLHMILDIDSTNAATHGDQHGAAFNTHYGENGYHPMLMFDGLTGDCLKAELRAGSVYTSRQVVRFIGPTLKRYKVLYPWLTPLVRGDSGFAVPGLFDLAEEKEAHYVIRLKANARLNALADDLLNQIPDDVKANTPVFYREFNYKASSWSHSRRVVVKMEKPMDELLYRFTFIVTNMSLTPKSVAKLYFNRGTMENFIKEGKLGFAFGSMSSTEFEKNACKLQLAILAYNLHNGFRRLCLPEKMKKNLIDTVRLQLIKVAGKVIRSGRYLTFKLSKHCLHKEAFMATLKQIQRLPCYG</sequence>
<protein>
    <submittedName>
        <fullName evidence="2">DDE family transposase</fullName>
    </submittedName>
</protein>
<dbReference type="RefSeq" id="WP_132748764.1">
    <property type="nucleotide sequence ID" value="NZ_SLXK01000092.1"/>
</dbReference>
<dbReference type="InterPro" id="IPR047960">
    <property type="entry name" value="Transpos_IS1380"/>
</dbReference>
<keyword evidence="3" id="KW-1185">Reference proteome</keyword>
<dbReference type="AlphaFoldDB" id="A0A4R2N5X3"/>
<dbReference type="NCBIfam" id="NF033539">
    <property type="entry name" value="transpos_IS1380"/>
    <property type="match status" value="1"/>
</dbReference>
<feature type="non-terminal residue" evidence="2">
    <location>
        <position position="1"/>
    </location>
</feature>
<feature type="domain" description="Transposase DDE" evidence="1">
    <location>
        <begin position="1"/>
        <end position="418"/>
    </location>
</feature>
<organism evidence="2 3">
    <name type="scientific">Scopulibacillus darangshiensis</name>
    <dbReference type="NCBI Taxonomy" id="442528"/>
    <lineage>
        <taxon>Bacteria</taxon>
        <taxon>Bacillati</taxon>
        <taxon>Bacillota</taxon>
        <taxon>Bacilli</taxon>
        <taxon>Bacillales</taxon>
        <taxon>Sporolactobacillaceae</taxon>
        <taxon>Scopulibacillus</taxon>
    </lineage>
</organism>
<accession>A0A4R2N5X3</accession>
<dbReference type="Proteomes" id="UP000295416">
    <property type="component" value="Unassembled WGS sequence"/>
</dbReference>
<dbReference type="Pfam" id="PF13701">
    <property type="entry name" value="DDE_Tnp_1_4"/>
    <property type="match status" value="1"/>
</dbReference>
<name>A0A4R2N5X3_9BACL</name>
<dbReference type="InterPro" id="IPR025668">
    <property type="entry name" value="Tnp_DDE_dom"/>
</dbReference>
<evidence type="ECO:0000313" key="2">
    <source>
        <dbReference type="EMBL" id="TCP16253.1"/>
    </source>
</evidence>
<dbReference type="InterPro" id="IPR012337">
    <property type="entry name" value="RNaseH-like_sf"/>
</dbReference>
<dbReference type="OrthoDB" id="6627885at2"/>
<dbReference type="EMBL" id="SLXK01000092">
    <property type="protein sequence ID" value="TCP16253.1"/>
    <property type="molecule type" value="Genomic_DNA"/>
</dbReference>
<proteinExistence type="predicted"/>